<reference evidence="3" key="1">
    <citation type="journal article" date="2019" name="Int. J. Syst. Evol. Microbiol.">
        <title>The Global Catalogue of Microorganisms (GCM) 10K type strain sequencing project: providing services to taxonomists for standard genome sequencing and annotation.</title>
        <authorList>
            <consortium name="The Broad Institute Genomics Platform"/>
            <consortium name="The Broad Institute Genome Sequencing Center for Infectious Disease"/>
            <person name="Wu L."/>
            <person name="Ma J."/>
        </authorList>
    </citation>
    <scope>NUCLEOTIDE SEQUENCE [LARGE SCALE GENOMIC DNA]</scope>
    <source>
        <strain evidence="3">CCM 8979</strain>
    </source>
</reference>
<organism evidence="2 3">
    <name type="scientific">Levilactobacillus lanxiensis</name>
    <dbReference type="NCBI Taxonomy" id="2799568"/>
    <lineage>
        <taxon>Bacteria</taxon>
        <taxon>Bacillati</taxon>
        <taxon>Bacillota</taxon>
        <taxon>Bacilli</taxon>
        <taxon>Lactobacillales</taxon>
        <taxon>Lactobacillaceae</taxon>
        <taxon>Levilactobacillus</taxon>
    </lineage>
</organism>
<evidence type="ECO:0000313" key="2">
    <source>
        <dbReference type="EMBL" id="MFD1456409.1"/>
    </source>
</evidence>
<feature type="transmembrane region" description="Helical" evidence="1">
    <location>
        <begin position="43"/>
        <end position="61"/>
    </location>
</feature>
<feature type="transmembrane region" description="Helical" evidence="1">
    <location>
        <begin position="68"/>
        <end position="87"/>
    </location>
</feature>
<name>A0ABW4D4J3_9LACO</name>
<accession>A0ABW4D4J3</accession>
<keyword evidence="1" id="KW-0812">Transmembrane</keyword>
<dbReference type="EMBL" id="JBHTOD010000010">
    <property type="protein sequence ID" value="MFD1456409.1"/>
    <property type="molecule type" value="Genomic_DNA"/>
</dbReference>
<proteinExistence type="predicted"/>
<keyword evidence="3" id="KW-1185">Reference proteome</keyword>
<gene>
    <name evidence="2" type="ORF">ACFQ44_12145</name>
</gene>
<dbReference type="RefSeq" id="WP_203646597.1">
    <property type="nucleotide sequence ID" value="NZ_BOLN01000010.1"/>
</dbReference>
<sequence length="128" mass="14642">MQTSLLIIGIILALASHWQHHRVMDQLHQRGGQLKGQLARNHTIYHGLLYLGVLYVALGLWHPTWLNARVLGLLSIVNAVAIVIGWYQRRHHHYPVASRRLWHQQAWYLLGSQLILAAVLLGTLLSRT</sequence>
<evidence type="ECO:0000313" key="3">
    <source>
        <dbReference type="Proteomes" id="UP001597189"/>
    </source>
</evidence>
<evidence type="ECO:0000256" key="1">
    <source>
        <dbReference type="SAM" id="Phobius"/>
    </source>
</evidence>
<keyword evidence="1" id="KW-1133">Transmembrane helix</keyword>
<dbReference type="Proteomes" id="UP001597189">
    <property type="component" value="Unassembled WGS sequence"/>
</dbReference>
<keyword evidence="1" id="KW-0472">Membrane</keyword>
<feature type="transmembrane region" description="Helical" evidence="1">
    <location>
        <begin position="107"/>
        <end position="125"/>
    </location>
</feature>
<comment type="caution">
    <text evidence="2">The sequence shown here is derived from an EMBL/GenBank/DDBJ whole genome shotgun (WGS) entry which is preliminary data.</text>
</comment>
<protein>
    <recommendedName>
        <fullName evidence="4">DUF3307 domain-containing protein</fullName>
    </recommendedName>
</protein>
<evidence type="ECO:0008006" key="4">
    <source>
        <dbReference type="Google" id="ProtNLM"/>
    </source>
</evidence>